<dbReference type="Proteomes" id="UP000636479">
    <property type="component" value="Unassembled WGS sequence"/>
</dbReference>
<dbReference type="GO" id="GO:0003824">
    <property type="term" value="F:catalytic activity"/>
    <property type="evidence" value="ECO:0007669"/>
    <property type="project" value="InterPro"/>
</dbReference>
<comment type="caution">
    <text evidence="2">The sequence shown here is derived from an EMBL/GenBank/DDBJ whole genome shotgun (WGS) entry which is preliminary data.</text>
</comment>
<reference evidence="2" key="1">
    <citation type="submission" date="2020-05" db="EMBL/GenBank/DDBJ databases">
        <title>Mycena genomes resolve the evolution of fungal bioluminescence.</title>
        <authorList>
            <person name="Tsai I.J."/>
        </authorList>
    </citation>
    <scope>NUCLEOTIDE SEQUENCE</scope>
    <source>
        <strain evidence="2">171206Taipei</strain>
    </source>
</reference>
<dbReference type="SUPFAM" id="SSF89796">
    <property type="entry name" value="CoA-transferase family III (CaiB/BaiF)"/>
    <property type="match status" value="2"/>
</dbReference>
<accession>A0A8H6S6V0</accession>
<name>A0A8H6S6V0_9AGAR</name>
<dbReference type="AlphaFoldDB" id="A0A8H6S6V0"/>
<dbReference type="PANTHER" id="PTHR48229:SF2">
    <property type="entry name" value="CAIB_BAIF FAMILY PROTEIN"/>
    <property type="match status" value="1"/>
</dbReference>
<comment type="similarity">
    <text evidence="1">Belongs to the CoA-transferase III family.</text>
</comment>
<dbReference type="GeneID" id="59350905"/>
<dbReference type="OrthoDB" id="2308815at2759"/>
<evidence type="ECO:0000256" key="1">
    <source>
        <dbReference type="ARBA" id="ARBA00008383"/>
    </source>
</evidence>
<dbReference type="RefSeq" id="XP_037215315.1">
    <property type="nucleotide sequence ID" value="XM_037368389.1"/>
</dbReference>
<organism evidence="2 3">
    <name type="scientific">Mycena indigotica</name>
    <dbReference type="NCBI Taxonomy" id="2126181"/>
    <lineage>
        <taxon>Eukaryota</taxon>
        <taxon>Fungi</taxon>
        <taxon>Dikarya</taxon>
        <taxon>Basidiomycota</taxon>
        <taxon>Agaricomycotina</taxon>
        <taxon>Agaricomycetes</taxon>
        <taxon>Agaricomycetidae</taxon>
        <taxon>Agaricales</taxon>
        <taxon>Marasmiineae</taxon>
        <taxon>Mycenaceae</taxon>
        <taxon>Mycena</taxon>
    </lineage>
</organism>
<dbReference type="InterPro" id="IPR003673">
    <property type="entry name" value="CoA-Trfase_fam_III"/>
</dbReference>
<protein>
    <submittedName>
        <fullName evidence="2">Alpha-methylacyl-CoA racemase-1</fullName>
    </submittedName>
</protein>
<keyword evidence="3" id="KW-1185">Reference proteome</keyword>
<sequence>MVNSYSVPTEASRILNDGILNNPLHSDLPSSLRQLAKNVIFHGNDEPSIPMPWRFSEAVAALKALEATLVNALVEKKYHVNTGAVHINTDRANLLFMAALLTRVDPEGANALLPPGTDPFIKNKDYHGALGSDHRRAATNLYRAKDGRYIQIHGGMNPDITLTALGLPLESDKKGVDATKMVADVVSLYNAGDLEELLVHKFKQAAAVASTVQQFLDSDQGKANAHVGLFQVHRITDPSQRPGWWPEAPSFPSSPQRPLAGLKVVDLTWVIAAPSLTRSLAEYGASVMRVTAGHLCDYSALHAELNWGKWNSELDLRIQEHREKLKALILDADVVVVGYRPLVLEKYGFGKDAVLELIKQSGRERGIVYARVNCHGWNGPLANRPGWQQISDTSTGIAMGFAEAMGMCDGEAVVSLFPTADYCAGLSGASGVLQALLERNENGGSYVVDVALNYFNVWLARSCGQYPKGVWEELRKLHDFPTFAPEENLPGLSFRCIQMLMRNAPGRIIRSDWLEDRQSSAIGVKVRTVKPIAEWEETADGGQGVQSGFNVGTRGNGVDAAEWPDDLRVEIVTAT</sequence>
<dbReference type="EMBL" id="JACAZF010000011">
    <property type="protein sequence ID" value="KAF7292887.1"/>
    <property type="molecule type" value="Genomic_DNA"/>
</dbReference>
<dbReference type="Gene3D" id="3.40.50.10540">
    <property type="entry name" value="Crotonobetainyl-coa:carnitine coa-transferase, domain 1"/>
    <property type="match status" value="1"/>
</dbReference>
<dbReference type="InterPro" id="IPR052985">
    <property type="entry name" value="CoA-trans_III_biosynth/detox"/>
</dbReference>
<evidence type="ECO:0000313" key="3">
    <source>
        <dbReference type="Proteomes" id="UP000636479"/>
    </source>
</evidence>
<proteinExistence type="inferred from homology"/>
<dbReference type="InterPro" id="IPR023606">
    <property type="entry name" value="CoA-Trfase_III_dom_1_sf"/>
</dbReference>
<dbReference type="Pfam" id="PF02515">
    <property type="entry name" value="CoA_transf_3"/>
    <property type="match status" value="1"/>
</dbReference>
<dbReference type="PANTHER" id="PTHR48229">
    <property type="entry name" value="CAIB/BAIF FAMILY ENZYME (AFU_ORTHOLOGUE AFUA_1G05360)-RELATED"/>
    <property type="match status" value="1"/>
</dbReference>
<gene>
    <name evidence="2" type="ORF">MIND_01187800</name>
</gene>
<evidence type="ECO:0000313" key="2">
    <source>
        <dbReference type="EMBL" id="KAF7292887.1"/>
    </source>
</evidence>